<name>A0A0T5NY45_9RHOB</name>
<dbReference type="OrthoDB" id="9805710at2"/>
<dbReference type="GO" id="GO:0016787">
    <property type="term" value="F:hydrolase activity"/>
    <property type="evidence" value="ECO:0007669"/>
    <property type="project" value="InterPro"/>
</dbReference>
<keyword evidence="3" id="KW-1185">Reference proteome</keyword>
<proteinExistence type="predicted"/>
<dbReference type="AlphaFoldDB" id="A0A0T5NY45"/>
<dbReference type="NCBIfam" id="TIGR01244">
    <property type="entry name" value="TIGR01244 family sulfur transferase"/>
    <property type="match status" value="1"/>
</dbReference>
<protein>
    <recommendedName>
        <fullName evidence="1">Beta-lactamase hydrolase-like protein phosphatase-like domain-containing protein</fullName>
    </recommendedName>
</protein>
<sequence length="138" mass="15029">MDIRPLTKEFAVSPQIDAAHIREIAGAGFHSILCNRPDGEELGQPEFEAIEAAARAEGLEVRCVPITSGMITPEALAAFDQALTELPKPILAYCRSGTRCTMLWAAVEHGRREDDEIIARAGKAGYDVAPLVRQMQAR</sequence>
<evidence type="ECO:0000313" key="2">
    <source>
        <dbReference type="EMBL" id="KRS13851.1"/>
    </source>
</evidence>
<comment type="caution">
    <text evidence="2">The sequence shown here is derived from an EMBL/GenBank/DDBJ whole genome shotgun (WGS) entry which is preliminary data.</text>
</comment>
<dbReference type="InterPro" id="IPR005939">
    <property type="entry name" value="BLH_phosphatase-like"/>
</dbReference>
<dbReference type="SUPFAM" id="SSF52799">
    <property type="entry name" value="(Phosphotyrosine protein) phosphatases II"/>
    <property type="match status" value="1"/>
</dbReference>
<dbReference type="Gene3D" id="3.90.190.10">
    <property type="entry name" value="Protein tyrosine phosphatase superfamily"/>
    <property type="match status" value="1"/>
</dbReference>
<evidence type="ECO:0000313" key="3">
    <source>
        <dbReference type="Proteomes" id="UP000051295"/>
    </source>
</evidence>
<dbReference type="STRING" id="1641875.XM53_04650"/>
<reference evidence="2 3" key="1">
    <citation type="submission" date="2015-04" db="EMBL/GenBank/DDBJ databases">
        <title>The draft genome sequence of Roseovarius sp.R12b.</title>
        <authorList>
            <person name="Li G."/>
            <person name="Lai Q."/>
            <person name="Shao Z."/>
            <person name="Yan P."/>
        </authorList>
    </citation>
    <scope>NUCLEOTIDE SEQUENCE [LARGE SCALE GENOMIC DNA]</scope>
    <source>
        <strain evidence="2 3">R12B</strain>
    </source>
</reference>
<dbReference type="RefSeq" id="WP_057790773.1">
    <property type="nucleotide sequence ID" value="NZ_LAXJ01000003.1"/>
</dbReference>
<evidence type="ECO:0000259" key="1">
    <source>
        <dbReference type="Pfam" id="PF04273"/>
    </source>
</evidence>
<gene>
    <name evidence="2" type="ORF">XM53_04650</name>
</gene>
<dbReference type="Proteomes" id="UP000051295">
    <property type="component" value="Unassembled WGS sequence"/>
</dbReference>
<feature type="domain" description="Beta-lactamase hydrolase-like protein phosphatase-like" evidence="1">
    <location>
        <begin position="2"/>
        <end position="106"/>
    </location>
</feature>
<dbReference type="InterPro" id="IPR029021">
    <property type="entry name" value="Prot-tyrosine_phosphatase-like"/>
</dbReference>
<dbReference type="EMBL" id="LAXJ01000003">
    <property type="protein sequence ID" value="KRS13851.1"/>
    <property type="molecule type" value="Genomic_DNA"/>
</dbReference>
<dbReference type="Pfam" id="PF04273">
    <property type="entry name" value="BLH_phosphatase"/>
    <property type="match status" value="1"/>
</dbReference>
<dbReference type="PATRIC" id="fig|1641875.4.peg.2945"/>
<accession>A0A0T5NY45</accession>
<organism evidence="2 3">
    <name type="scientific">Roseovarius atlanticus</name>
    <dbReference type="NCBI Taxonomy" id="1641875"/>
    <lineage>
        <taxon>Bacteria</taxon>
        <taxon>Pseudomonadati</taxon>
        <taxon>Pseudomonadota</taxon>
        <taxon>Alphaproteobacteria</taxon>
        <taxon>Rhodobacterales</taxon>
        <taxon>Roseobacteraceae</taxon>
        <taxon>Roseovarius</taxon>
    </lineage>
</organism>